<dbReference type="InterPro" id="IPR003848">
    <property type="entry name" value="DUF218"/>
</dbReference>
<dbReference type="CDD" id="cd06259">
    <property type="entry name" value="YdcF-like"/>
    <property type="match status" value="1"/>
</dbReference>
<dbReference type="GO" id="GO:0005886">
    <property type="term" value="C:plasma membrane"/>
    <property type="evidence" value="ECO:0007669"/>
    <property type="project" value="TreeGrafter"/>
</dbReference>
<protein>
    <recommendedName>
        <fullName evidence="2">DUF218 domain-containing protein</fullName>
    </recommendedName>
</protein>
<name>A0A2X0IAT3_9ACTN</name>
<feature type="transmembrane region" description="Helical" evidence="1">
    <location>
        <begin position="21"/>
        <end position="41"/>
    </location>
</feature>
<evidence type="ECO:0000256" key="1">
    <source>
        <dbReference type="SAM" id="Phobius"/>
    </source>
</evidence>
<dbReference type="AlphaFoldDB" id="A0A2X0IAT3"/>
<keyword evidence="1" id="KW-0472">Membrane</keyword>
<dbReference type="PANTHER" id="PTHR30336">
    <property type="entry name" value="INNER MEMBRANE PROTEIN, PROBABLE PERMEASE"/>
    <property type="match status" value="1"/>
</dbReference>
<dbReference type="EMBL" id="QKYN01000200">
    <property type="protein sequence ID" value="RAG80753.1"/>
    <property type="molecule type" value="Genomic_DNA"/>
</dbReference>
<dbReference type="PANTHER" id="PTHR30336:SF6">
    <property type="entry name" value="INTEGRAL MEMBRANE PROTEIN"/>
    <property type="match status" value="1"/>
</dbReference>
<comment type="caution">
    <text evidence="3">The sequence shown here is derived from an EMBL/GenBank/DDBJ whole genome shotgun (WGS) entry which is preliminary data.</text>
</comment>
<organism evidence="3 4">
    <name type="scientific">Streptacidiphilus pinicola</name>
    <dbReference type="NCBI Taxonomy" id="2219663"/>
    <lineage>
        <taxon>Bacteria</taxon>
        <taxon>Bacillati</taxon>
        <taxon>Actinomycetota</taxon>
        <taxon>Actinomycetes</taxon>
        <taxon>Kitasatosporales</taxon>
        <taxon>Streptomycetaceae</taxon>
        <taxon>Streptacidiphilus</taxon>
    </lineage>
</organism>
<evidence type="ECO:0000313" key="4">
    <source>
        <dbReference type="Proteomes" id="UP000248889"/>
    </source>
</evidence>
<evidence type="ECO:0000313" key="3">
    <source>
        <dbReference type="EMBL" id="RAG80753.1"/>
    </source>
</evidence>
<feature type="domain" description="DUF218" evidence="2">
    <location>
        <begin position="58"/>
        <end position="173"/>
    </location>
</feature>
<dbReference type="Pfam" id="PF02698">
    <property type="entry name" value="DUF218"/>
    <property type="match status" value="1"/>
</dbReference>
<keyword evidence="4" id="KW-1185">Reference proteome</keyword>
<dbReference type="InterPro" id="IPR051599">
    <property type="entry name" value="Cell_Envelope_Assoc"/>
</dbReference>
<dbReference type="RefSeq" id="WP_111507556.1">
    <property type="nucleotide sequence ID" value="NZ_QKYN01000200.1"/>
</dbReference>
<proteinExistence type="predicted"/>
<dbReference type="OrthoDB" id="9782395at2"/>
<keyword evidence="1" id="KW-1133">Transmembrane helix</keyword>
<reference evidence="3 4" key="1">
    <citation type="submission" date="2018-06" db="EMBL/GenBank/DDBJ databases">
        <title>Streptacidiphilus pinicola sp. nov., isolated from pine grove soil.</title>
        <authorList>
            <person name="Roh S.G."/>
            <person name="Park S."/>
            <person name="Kim M.-K."/>
            <person name="Yun B.-R."/>
            <person name="Park J."/>
            <person name="Kim M.J."/>
            <person name="Kim Y.S."/>
            <person name="Kim S.B."/>
        </authorList>
    </citation>
    <scope>NUCLEOTIDE SEQUENCE [LARGE SCALE GENOMIC DNA]</scope>
    <source>
        <strain evidence="3 4">MMS16-CNU450</strain>
    </source>
</reference>
<evidence type="ECO:0000259" key="2">
    <source>
        <dbReference type="Pfam" id="PF02698"/>
    </source>
</evidence>
<accession>A0A2X0IAT3</accession>
<sequence>MRVGLPRVRVRWRERRFQRRAFQLLCGVALAVLVPTAVVWFQGGPRLRTVADAPAEPVVLVFGAGLDGGKPSPYLRHRLDAALGLYREGRVRAVLVTGDNSTVSYDEPDAMRDYLVRHGVPADRVVLDYAGFNTWDSCSRARRIFGVTRALLVNQGYAIRRAVALCEAAGIDSYGIGVEEWHDRTWQAGVVREIASMDKAVLLDELFHPDPHLLGPKETTLASAEAAAR</sequence>
<dbReference type="Proteomes" id="UP000248889">
    <property type="component" value="Unassembled WGS sequence"/>
</dbReference>
<gene>
    <name evidence="3" type="ORF">DN069_36500</name>
</gene>
<keyword evidence="1" id="KW-0812">Transmembrane</keyword>